<feature type="active site" description="Proton donor" evidence="6">
    <location>
        <position position="181"/>
    </location>
</feature>
<feature type="binding site" evidence="7">
    <location>
        <position position="564"/>
    </location>
    <ligand>
        <name>Ca(2+)</name>
        <dbReference type="ChEBI" id="CHEBI:29108"/>
    </ligand>
</feature>
<dbReference type="InterPro" id="IPR050749">
    <property type="entry name" value="Glycosyl_Hydrolase_47"/>
</dbReference>
<name>A0A8A3PSN9_9HELO</name>
<dbReference type="Pfam" id="PF01532">
    <property type="entry name" value="Glyco_hydro_47"/>
    <property type="match status" value="1"/>
</dbReference>
<dbReference type="GO" id="GO:0005783">
    <property type="term" value="C:endoplasmic reticulum"/>
    <property type="evidence" value="ECO:0007669"/>
    <property type="project" value="TreeGrafter"/>
</dbReference>
<evidence type="ECO:0000256" key="8">
    <source>
        <dbReference type="PIRSR" id="PIRSR601382-3"/>
    </source>
</evidence>
<evidence type="ECO:0000256" key="1">
    <source>
        <dbReference type="ARBA" id="ARBA00001913"/>
    </source>
</evidence>
<dbReference type="PANTHER" id="PTHR11742">
    <property type="entry name" value="MANNOSYL-OLIGOSACCHARIDE ALPHA-1,2-MANNOSIDASE-RELATED"/>
    <property type="match status" value="1"/>
</dbReference>
<keyword evidence="11" id="KW-1185">Reference proteome</keyword>
<feature type="active site" evidence="6">
    <location>
        <position position="316"/>
    </location>
</feature>
<proteinExistence type="inferred from homology"/>
<feature type="active site" evidence="6">
    <location>
        <position position="477"/>
    </location>
</feature>
<dbReference type="EMBL" id="CP063413">
    <property type="protein sequence ID" value="QSZ37875.1"/>
    <property type="molecule type" value="Genomic_DNA"/>
</dbReference>
<dbReference type="PRINTS" id="PR00747">
    <property type="entry name" value="GLYHDRLASE47"/>
</dbReference>
<dbReference type="SUPFAM" id="SSF48225">
    <property type="entry name" value="Seven-hairpin glycosidases"/>
    <property type="match status" value="1"/>
</dbReference>
<feature type="disulfide bond" evidence="8">
    <location>
        <begin position="389"/>
        <end position="418"/>
    </location>
</feature>
<comment type="cofactor">
    <cofactor evidence="1 7">
        <name>Ca(2+)</name>
        <dbReference type="ChEBI" id="CHEBI:29108"/>
    </cofactor>
</comment>
<keyword evidence="7" id="KW-0479">Metal-binding</keyword>
<protein>
    <recommendedName>
        <fullName evidence="9">alpha-1,2-Mannosidase</fullName>
        <ecNumber evidence="9">3.2.1.-</ecNumber>
    </recommendedName>
</protein>
<keyword evidence="7" id="KW-0106">Calcium</keyword>
<evidence type="ECO:0000256" key="2">
    <source>
        <dbReference type="ARBA" id="ARBA00004922"/>
    </source>
</evidence>
<keyword evidence="9" id="KW-0326">Glycosidase</keyword>
<organism evidence="10 11">
    <name type="scientific">Monilinia vaccinii-corymbosi</name>
    <dbReference type="NCBI Taxonomy" id="61207"/>
    <lineage>
        <taxon>Eukaryota</taxon>
        <taxon>Fungi</taxon>
        <taxon>Dikarya</taxon>
        <taxon>Ascomycota</taxon>
        <taxon>Pezizomycotina</taxon>
        <taxon>Leotiomycetes</taxon>
        <taxon>Helotiales</taxon>
        <taxon>Sclerotiniaceae</taxon>
        <taxon>Monilinia</taxon>
    </lineage>
</organism>
<dbReference type="FunFam" id="1.50.10.10:FF:000037">
    <property type="entry name" value="alpha-1,2-Mannosidase"/>
    <property type="match status" value="1"/>
</dbReference>
<evidence type="ECO:0000256" key="7">
    <source>
        <dbReference type="PIRSR" id="PIRSR601382-2"/>
    </source>
</evidence>
<dbReference type="AlphaFoldDB" id="A0A8A3PSN9"/>
<dbReference type="GO" id="GO:0005975">
    <property type="term" value="P:carbohydrate metabolic process"/>
    <property type="evidence" value="ECO:0007669"/>
    <property type="project" value="InterPro"/>
</dbReference>
<accession>A0A8A3PSN9</accession>
<reference evidence="10" key="1">
    <citation type="submission" date="2020-10" db="EMBL/GenBank/DDBJ databases">
        <title>Genome Sequence of Monilinia vaccinii-corymbosi Sheds Light on Mummy Berry Disease Infection of Blueberry and Mating Type.</title>
        <authorList>
            <person name="Yow A.G."/>
            <person name="Zhang Y."/>
            <person name="Bansal K."/>
            <person name="Eacker S.M."/>
            <person name="Sullivan S."/>
            <person name="Liachko I."/>
            <person name="Cubeta M.A."/>
            <person name="Rollins J.A."/>
            <person name="Ashrafi H."/>
        </authorList>
    </citation>
    <scope>NUCLEOTIDE SEQUENCE</scope>
    <source>
        <strain evidence="10">RL-1</strain>
    </source>
</reference>
<comment type="similarity">
    <text evidence="3 9">Belongs to the glycosyl hydrolase 47 family.</text>
</comment>
<dbReference type="InterPro" id="IPR001382">
    <property type="entry name" value="Glyco_hydro_47"/>
</dbReference>
<dbReference type="InterPro" id="IPR036026">
    <property type="entry name" value="Seven-hairpin_glycosidases"/>
</dbReference>
<sequence>MLTDFAARRKNRIIFIAVFASIVWLLHRRAQQSNSPIVPPTYRAPLEFKPANFDWSSAKQYFPVDSLTPLPRGKPKKLPLVQHQFGKAHEDDAISKKRRETVRKAFIRSWKSYKDHAWLHDELLPVTGGFKDPFGGWAATLVDCLDTLWIMDLKDEFYEAAAIAVQLDWSNTTESGINLFETTIRHLGGLIAAYDLSKEPTLLIKAVELGDMLYMAFDTPNRTPGFWLTFEDAKAGRQVAGTNDPSSGPTSLSLEFTRLSQLTGDDKYYDAIDRIRQLLERTQEQSRLPGMWPIMFNFREGTVLGDNSFSLGALADSLYEYLPKMAVLLGGRKGSASYEKMYRRAMDVVIQHVLFRPMLPGKEDFLFAGTTFVHEDGIHPNPEMQHLTCFVGGMFALGGKIFGIDEHIDIGDRLARGCGWVYQSFPTGVMPEIYGLIECPSLEPCNWDNEKWQREGDQSLTRGFRHARDPRYLLRPEAIESIFIMYRVKGEEDLRETAWNMFEGIMKSTQTPLANSAIKNVTVNGETEKEDSMESFWMAETLKYFYLIFSSPDTISLDEYVLNTEAHPFGRFD</sequence>
<evidence type="ECO:0000256" key="3">
    <source>
        <dbReference type="ARBA" id="ARBA00007658"/>
    </source>
</evidence>
<evidence type="ECO:0000256" key="5">
    <source>
        <dbReference type="ARBA" id="ARBA00023157"/>
    </source>
</evidence>
<dbReference type="GO" id="GO:0005509">
    <property type="term" value="F:calcium ion binding"/>
    <property type="evidence" value="ECO:0007669"/>
    <property type="project" value="InterPro"/>
</dbReference>
<dbReference type="Gene3D" id="1.50.10.10">
    <property type="match status" value="1"/>
</dbReference>
<keyword evidence="4 9" id="KW-0378">Hydrolase</keyword>
<dbReference type="InterPro" id="IPR012341">
    <property type="entry name" value="6hp_glycosidase-like_sf"/>
</dbReference>
<dbReference type="GO" id="GO:0016020">
    <property type="term" value="C:membrane"/>
    <property type="evidence" value="ECO:0007669"/>
    <property type="project" value="InterPro"/>
</dbReference>
<dbReference type="UniPathway" id="UPA00378"/>
<gene>
    <name evidence="10" type="ORF">DSL72_008975</name>
</gene>
<dbReference type="GO" id="GO:0036503">
    <property type="term" value="P:ERAD pathway"/>
    <property type="evidence" value="ECO:0007669"/>
    <property type="project" value="UniProtKB-ARBA"/>
</dbReference>
<dbReference type="PANTHER" id="PTHR11742:SF89">
    <property type="entry name" value="ALPHA-1,2-MANNOSIDASE"/>
    <property type="match status" value="1"/>
</dbReference>
<evidence type="ECO:0000313" key="11">
    <source>
        <dbReference type="Proteomes" id="UP000672032"/>
    </source>
</evidence>
<evidence type="ECO:0000313" key="10">
    <source>
        <dbReference type="EMBL" id="QSZ37875.1"/>
    </source>
</evidence>
<evidence type="ECO:0000256" key="9">
    <source>
        <dbReference type="RuleBase" id="RU361193"/>
    </source>
</evidence>
<keyword evidence="5 8" id="KW-1015">Disulfide bond</keyword>
<evidence type="ECO:0000256" key="4">
    <source>
        <dbReference type="ARBA" id="ARBA00022801"/>
    </source>
</evidence>
<evidence type="ECO:0000256" key="6">
    <source>
        <dbReference type="PIRSR" id="PIRSR601382-1"/>
    </source>
</evidence>
<comment type="pathway">
    <text evidence="2">Protein modification; protein glycosylation.</text>
</comment>
<dbReference type="EC" id="3.2.1.-" evidence="9"/>
<dbReference type="Proteomes" id="UP000672032">
    <property type="component" value="Chromosome 9"/>
</dbReference>
<dbReference type="OrthoDB" id="8118055at2759"/>
<feature type="active site" description="Proton donor" evidence="6">
    <location>
        <position position="432"/>
    </location>
</feature>
<dbReference type="GO" id="GO:0004571">
    <property type="term" value="F:mannosyl-oligosaccharide 1,2-alpha-mannosidase activity"/>
    <property type="evidence" value="ECO:0007669"/>
    <property type="project" value="InterPro"/>
</dbReference>